<dbReference type="EMBL" id="JBGNUJ010000006">
    <property type="protein sequence ID" value="KAL3959230.1"/>
    <property type="molecule type" value="Genomic_DNA"/>
</dbReference>
<gene>
    <name evidence="1" type="ORF">ACCO45_007392</name>
</gene>
<protein>
    <submittedName>
        <fullName evidence="1">Uncharacterized protein</fullName>
    </submittedName>
</protein>
<keyword evidence="2" id="KW-1185">Reference proteome</keyword>
<reference evidence="1" key="1">
    <citation type="submission" date="2024-12" db="EMBL/GenBank/DDBJ databases">
        <title>Comparative genomics and development of molecular markers within Purpureocillium lilacinum and among Purpureocillium species.</title>
        <authorList>
            <person name="Yeh Z.-Y."/>
            <person name="Ni N.-T."/>
            <person name="Lo P.-H."/>
            <person name="Mushyakhwo K."/>
            <person name="Lin C.-F."/>
            <person name="Nai Y.-S."/>
        </authorList>
    </citation>
    <scope>NUCLEOTIDE SEQUENCE</scope>
    <source>
        <strain evidence="1">NCHU-NPUST-175</strain>
    </source>
</reference>
<comment type="caution">
    <text evidence="1">The sequence shown here is derived from an EMBL/GenBank/DDBJ whole genome shotgun (WGS) entry which is preliminary data.</text>
</comment>
<organism evidence="1 2">
    <name type="scientific">Purpureocillium lilacinum</name>
    <name type="common">Paecilomyces lilacinus</name>
    <dbReference type="NCBI Taxonomy" id="33203"/>
    <lineage>
        <taxon>Eukaryota</taxon>
        <taxon>Fungi</taxon>
        <taxon>Dikarya</taxon>
        <taxon>Ascomycota</taxon>
        <taxon>Pezizomycotina</taxon>
        <taxon>Sordariomycetes</taxon>
        <taxon>Hypocreomycetidae</taxon>
        <taxon>Hypocreales</taxon>
        <taxon>Ophiocordycipitaceae</taxon>
        <taxon>Purpureocillium</taxon>
    </lineage>
</organism>
<evidence type="ECO:0000313" key="1">
    <source>
        <dbReference type="EMBL" id="KAL3959230.1"/>
    </source>
</evidence>
<name>A0ACC4DS83_PURLI</name>
<accession>A0ACC4DS83</accession>
<dbReference type="Proteomes" id="UP001638806">
    <property type="component" value="Unassembled WGS sequence"/>
</dbReference>
<proteinExistence type="predicted"/>
<evidence type="ECO:0000313" key="2">
    <source>
        <dbReference type="Proteomes" id="UP001638806"/>
    </source>
</evidence>
<sequence>MRWCAARAGGGCRSDGGCGGSFCKGSAEDVDGDAEEDDVEGVTPAAGAPGIFGGITSLMILAMGLPRPWPAAARRGGPASRPLLLLLPHRQPRPEAKPRSFTVLKGVYPSRPLTVPQLSCIQ</sequence>